<protein>
    <recommendedName>
        <fullName evidence="16">Cysteine-rich receptor-like protein kinase 1</fullName>
    </recommendedName>
</protein>
<sequence length="543" mass="60489">MRLSIPYPWNIKTIWMFLVFCSCFFPSLSFEGHLICGTNNQTSDNFGHKVNEAMESLWELVSSKSWGTVFKKDPKYNIFGFAQCYQDVNADDCELCFKISQGKLQQCIPARSGRVYLDQCFHRFDHYDFYNEGVDPKYDHVTCGSPTGDSNDTYMSQDFQSKLDHVILNVEEAALRKNGFGTTEVKGGVVTVYALAQCWKTIDKQACDKCLTDAGMRLRECGPAAEGRALFTGCYMRYSTNRFFDHGSGTVEKKGFTDWVTLGLALSGATFLLLAVVGAFVSYKKLSRTKEEVTGLDALPATGLKTSLNFKYEMLEKATNNFNESMKLGQGGAGSVFKGVLPNAEAVAVKRLFFNTRQWVDQFFNEVNLISGIQHKNLVRLLGCSIEGPESLLVYEYVPNRSLDQILFSKDKRYILSWSQSVFSEGSSSILYSVWKQYKADHITQSIDPGLEGKFEEREASTALLVGLLCTQPSVAIRPSMHDVLHMLTNANSEIPCPKQPPFLTASVLSPAHTPDDSFAMDSSALDQPKTGSESSTQKAIGH</sequence>
<reference evidence="14 15" key="1">
    <citation type="submission" date="2023-03" db="EMBL/GenBank/DDBJ databases">
        <title>WGS of Gossypium arboreum.</title>
        <authorList>
            <person name="Yu D."/>
        </authorList>
    </citation>
    <scope>NUCLEOTIDE SEQUENCE [LARGE SCALE GENOMIC DNA]</scope>
    <source>
        <tissue evidence="14">Leaf</tissue>
    </source>
</reference>
<gene>
    <name evidence="14" type="ORF">PVK06_032080</name>
</gene>
<dbReference type="Gene3D" id="1.10.510.10">
    <property type="entry name" value="Transferase(Phosphotransferase) domain 1"/>
    <property type="match status" value="1"/>
</dbReference>
<keyword evidence="10" id="KW-1133">Transmembrane helix</keyword>
<dbReference type="InterPro" id="IPR001245">
    <property type="entry name" value="Ser-Thr/Tyr_kinase_cat_dom"/>
</dbReference>
<evidence type="ECO:0000256" key="9">
    <source>
        <dbReference type="SAM" id="MobiDB-lite"/>
    </source>
</evidence>
<evidence type="ECO:0000259" key="13">
    <source>
        <dbReference type="PROSITE" id="PS51473"/>
    </source>
</evidence>
<feature type="transmembrane region" description="Helical" evidence="10">
    <location>
        <begin position="259"/>
        <end position="281"/>
    </location>
</feature>
<dbReference type="SUPFAM" id="SSF56112">
    <property type="entry name" value="Protein kinase-like (PK-like)"/>
    <property type="match status" value="1"/>
</dbReference>
<keyword evidence="15" id="KW-1185">Reference proteome</keyword>
<dbReference type="PROSITE" id="PS51473">
    <property type="entry name" value="GNK2"/>
    <property type="match status" value="2"/>
</dbReference>
<dbReference type="Pfam" id="PF01657">
    <property type="entry name" value="Stress-antifung"/>
    <property type="match status" value="2"/>
</dbReference>
<keyword evidence="5" id="KW-0547">Nucleotide-binding</keyword>
<dbReference type="PROSITE" id="PS51257">
    <property type="entry name" value="PROKAR_LIPOPROTEIN"/>
    <property type="match status" value="1"/>
</dbReference>
<evidence type="ECO:0000256" key="6">
    <source>
        <dbReference type="ARBA" id="ARBA00022777"/>
    </source>
</evidence>
<evidence type="ECO:0000256" key="11">
    <source>
        <dbReference type="SAM" id="SignalP"/>
    </source>
</evidence>
<feature type="domain" description="Gnk2-homologous" evidence="13">
    <location>
        <begin position="28"/>
        <end position="129"/>
    </location>
</feature>
<keyword evidence="10" id="KW-0812">Transmembrane</keyword>
<keyword evidence="6" id="KW-0418">Kinase</keyword>
<dbReference type="InterPro" id="IPR052059">
    <property type="entry name" value="CR_Ser/Thr_kinase"/>
</dbReference>
<dbReference type="InterPro" id="IPR000719">
    <property type="entry name" value="Prot_kinase_dom"/>
</dbReference>
<evidence type="ECO:0000256" key="3">
    <source>
        <dbReference type="ARBA" id="ARBA00022729"/>
    </source>
</evidence>
<keyword evidence="10" id="KW-0472">Membrane</keyword>
<dbReference type="Pfam" id="PF07714">
    <property type="entry name" value="PK_Tyr_Ser-Thr"/>
    <property type="match status" value="1"/>
</dbReference>
<evidence type="ECO:0000256" key="5">
    <source>
        <dbReference type="ARBA" id="ARBA00022741"/>
    </source>
</evidence>
<keyword evidence="7" id="KW-0067">ATP-binding</keyword>
<dbReference type="InterPro" id="IPR011009">
    <property type="entry name" value="Kinase-like_dom_sf"/>
</dbReference>
<accession>A0ABR0NU00</accession>
<organism evidence="14 15">
    <name type="scientific">Gossypium arboreum</name>
    <name type="common">Tree cotton</name>
    <name type="synonym">Gossypium nanking</name>
    <dbReference type="NCBI Taxonomy" id="29729"/>
    <lineage>
        <taxon>Eukaryota</taxon>
        <taxon>Viridiplantae</taxon>
        <taxon>Streptophyta</taxon>
        <taxon>Embryophyta</taxon>
        <taxon>Tracheophyta</taxon>
        <taxon>Spermatophyta</taxon>
        <taxon>Magnoliopsida</taxon>
        <taxon>eudicotyledons</taxon>
        <taxon>Gunneridae</taxon>
        <taxon>Pentapetalae</taxon>
        <taxon>rosids</taxon>
        <taxon>malvids</taxon>
        <taxon>Malvales</taxon>
        <taxon>Malvaceae</taxon>
        <taxon>Malvoideae</taxon>
        <taxon>Gossypium</taxon>
    </lineage>
</organism>
<keyword evidence="1" id="KW-0723">Serine/threonine-protein kinase</keyword>
<keyword evidence="8" id="KW-0675">Receptor</keyword>
<dbReference type="EMBL" id="JARKNE010000009">
    <property type="protein sequence ID" value="KAK5804431.1"/>
    <property type="molecule type" value="Genomic_DNA"/>
</dbReference>
<dbReference type="PROSITE" id="PS50011">
    <property type="entry name" value="PROTEIN_KINASE_DOM"/>
    <property type="match status" value="1"/>
</dbReference>
<evidence type="ECO:0000256" key="8">
    <source>
        <dbReference type="ARBA" id="ARBA00023170"/>
    </source>
</evidence>
<dbReference type="InterPro" id="IPR002902">
    <property type="entry name" value="GNK2"/>
</dbReference>
<dbReference type="InterPro" id="IPR038408">
    <property type="entry name" value="GNK2_sf"/>
</dbReference>
<dbReference type="Proteomes" id="UP001358586">
    <property type="component" value="Chromosome 9"/>
</dbReference>
<feature type="chain" id="PRO_5046694692" description="Cysteine-rich receptor-like protein kinase 1" evidence="11">
    <location>
        <begin position="30"/>
        <end position="543"/>
    </location>
</feature>
<feature type="region of interest" description="Disordered" evidence="9">
    <location>
        <begin position="514"/>
        <end position="543"/>
    </location>
</feature>
<dbReference type="Gene3D" id="3.30.200.20">
    <property type="entry name" value="Phosphorylase Kinase, domain 1"/>
    <property type="match status" value="1"/>
</dbReference>
<evidence type="ECO:0000256" key="2">
    <source>
        <dbReference type="ARBA" id="ARBA00022679"/>
    </source>
</evidence>
<dbReference type="Gene3D" id="3.30.430.20">
    <property type="entry name" value="Gnk2 domain, C-X8-C-X2-C motif"/>
    <property type="match status" value="2"/>
</dbReference>
<feature type="domain" description="Gnk2-homologous" evidence="13">
    <location>
        <begin position="137"/>
        <end position="243"/>
    </location>
</feature>
<evidence type="ECO:0000313" key="14">
    <source>
        <dbReference type="EMBL" id="KAK5804431.1"/>
    </source>
</evidence>
<keyword evidence="4" id="KW-0677">Repeat</keyword>
<evidence type="ECO:0000256" key="7">
    <source>
        <dbReference type="ARBA" id="ARBA00022840"/>
    </source>
</evidence>
<feature type="compositionally biased region" description="Polar residues" evidence="9">
    <location>
        <begin position="530"/>
        <end position="543"/>
    </location>
</feature>
<comment type="caution">
    <text evidence="14">The sequence shown here is derived from an EMBL/GenBank/DDBJ whole genome shotgun (WGS) entry which is preliminary data.</text>
</comment>
<evidence type="ECO:0000259" key="12">
    <source>
        <dbReference type="PROSITE" id="PS50011"/>
    </source>
</evidence>
<name>A0ABR0NU00_GOSAR</name>
<proteinExistence type="predicted"/>
<feature type="signal peptide" evidence="11">
    <location>
        <begin position="1"/>
        <end position="29"/>
    </location>
</feature>
<evidence type="ECO:0000313" key="15">
    <source>
        <dbReference type="Proteomes" id="UP001358586"/>
    </source>
</evidence>
<keyword evidence="3 11" id="KW-0732">Signal</keyword>
<feature type="domain" description="Protein kinase" evidence="12">
    <location>
        <begin position="322"/>
        <end position="543"/>
    </location>
</feature>
<keyword evidence="2" id="KW-0808">Transferase</keyword>
<evidence type="ECO:0008006" key="16">
    <source>
        <dbReference type="Google" id="ProtNLM"/>
    </source>
</evidence>
<evidence type="ECO:0000256" key="1">
    <source>
        <dbReference type="ARBA" id="ARBA00022527"/>
    </source>
</evidence>
<evidence type="ECO:0000256" key="10">
    <source>
        <dbReference type="SAM" id="Phobius"/>
    </source>
</evidence>
<dbReference type="PANTHER" id="PTHR47973">
    <property type="entry name" value="CYSTEINE-RICH RECEPTOR-LIKE PROTEIN KINASE 3"/>
    <property type="match status" value="1"/>
</dbReference>
<evidence type="ECO:0000256" key="4">
    <source>
        <dbReference type="ARBA" id="ARBA00022737"/>
    </source>
</evidence>
<dbReference type="CDD" id="cd23509">
    <property type="entry name" value="Gnk2-like"/>
    <property type="match status" value="2"/>
</dbReference>